<evidence type="ECO:0000313" key="8">
    <source>
        <dbReference type="Proteomes" id="UP000824998"/>
    </source>
</evidence>
<reference evidence="7" key="1">
    <citation type="journal article" date="2021" name="IMA Fungus">
        <title>Genomic characterization of three marine fungi, including Emericellopsis atlantica sp. nov. with signatures of a generalist lifestyle and marine biomass degradation.</title>
        <authorList>
            <person name="Hagestad O.C."/>
            <person name="Hou L."/>
            <person name="Andersen J.H."/>
            <person name="Hansen E.H."/>
            <person name="Altermark B."/>
            <person name="Li C."/>
            <person name="Kuhnert E."/>
            <person name="Cox R.J."/>
            <person name="Crous P.W."/>
            <person name="Spatafora J.W."/>
            <person name="Lail K."/>
            <person name="Amirebrahimi M."/>
            <person name="Lipzen A."/>
            <person name="Pangilinan J."/>
            <person name="Andreopoulos W."/>
            <person name="Hayes R.D."/>
            <person name="Ng V."/>
            <person name="Grigoriev I.V."/>
            <person name="Jackson S.A."/>
            <person name="Sutton T.D.S."/>
            <person name="Dobson A.D.W."/>
            <person name="Rama T."/>
        </authorList>
    </citation>
    <scope>NUCLEOTIDE SEQUENCE</scope>
    <source>
        <strain evidence="7">TRa018bII</strain>
    </source>
</reference>
<evidence type="ECO:0000313" key="7">
    <source>
        <dbReference type="EMBL" id="KAG9238174.1"/>
    </source>
</evidence>
<feature type="transmembrane region" description="Helical" evidence="6">
    <location>
        <begin position="237"/>
        <end position="260"/>
    </location>
</feature>
<dbReference type="GO" id="GO:0005886">
    <property type="term" value="C:plasma membrane"/>
    <property type="evidence" value="ECO:0007669"/>
    <property type="project" value="TreeGrafter"/>
</dbReference>
<keyword evidence="3 6" id="KW-1133">Transmembrane helix</keyword>
<evidence type="ECO:0000256" key="6">
    <source>
        <dbReference type="SAM" id="Phobius"/>
    </source>
</evidence>
<feature type="compositionally biased region" description="Polar residues" evidence="5">
    <location>
        <begin position="385"/>
        <end position="394"/>
    </location>
</feature>
<name>A0A9P7YQN0_9HELO</name>
<gene>
    <name evidence="7" type="ORF">BJ875DRAFT_480628</name>
</gene>
<evidence type="ECO:0000256" key="3">
    <source>
        <dbReference type="ARBA" id="ARBA00022989"/>
    </source>
</evidence>
<keyword evidence="8" id="KW-1185">Reference proteome</keyword>
<evidence type="ECO:0000256" key="2">
    <source>
        <dbReference type="ARBA" id="ARBA00022692"/>
    </source>
</evidence>
<keyword evidence="2 6" id="KW-0812">Transmembrane</keyword>
<dbReference type="GO" id="GO:0007189">
    <property type="term" value="P:adenylate cyclase-activating G protein-coupled receptor signaling pathway"/>
    <property type="evidence" value="ECO:0007669"/>
    <property type="project" value="TreeGrafter"/>
</dbReference>
<feature type="region of interest" description="Disordered" evidence="5">
    <location>
        <begin position="321"/>
        <end position="345"/>
    </location>
</feature>
<dbReference type="Gene3D" id="1.20.1070.10">
    <property type="entry name" value="Rhodopsin 7-helix transmembrane proteins"/>
    <property type="match status" value="1"/>
</dbReference>
<feature type="transmembrane region" description="Helical" evidence="6">
    <location>
        <begin position="195"/>
        <end position="216"/>
    </location>
</feature>
<evidence type="ECO:0000256" key="5">
    <source>
        <dbReference type="SAM" id="MobiDB-lite"/>
    </source>
</evidence>
<dbReference type="PANTHER" id="PTHR23112:SF37">
    <property type="entry name" value="G PROTEIN-COUPLED RECEPTOR GPR1"/>
    <property type="match status" value="1"/>
</dbReference>
<feature type="transmembrane region" description="Helical" evidence="6">
    <location>
        <begin position="266"/>
        <end position="288"/>
    </location>
</feature>
<dbReference type="Proteomes" id="UP000824998">
    <property type="component" value="Unassembled WGS sequence"/>
</dbReference>
<organism evidence="7 8">
    <name type="scientific">Amylocarpus encephaloides</name>
    <dbReference type="NCBI Taxonomy" id="45428"/>
    <lineage>
        <taxon>Eukaryota</taxon>
        <taxon>Fungi</taxon>
        <taxon>Dikarya</taxon>
        <taxon>Ascomycota</taxon>
        <taxon>Pezizomycotina</taxon>
        <taxon>Leotiomycetes</taxon>
        <taxon>Helotiales</taxon>
        <taxon>Helotiales incertae sedis</taxon>
        <taxon>Amylocarpus</taxon>
    </lineage>
</organism>
<keyword evidence="4 6" id="KW-0472">Membrane</keyword>
<dbReference type="OrthoDB" id="100006at2759"/>
<protein>
    <submittedName>
        <fullName evidence="7">G protein-coupled glucose receptor regulating Gpa2-domain-containing protein</fullName>
    </submittedName>
</protein>
<dbReference type="PANTHER" id="PTHR23112">
    <property type="entry name" value="G PROTEIN-COUPLED RECEPTOR 157-RELATED"/>
    <property type="match status" value="1"/>
</dbReference>
<keyword evidence="7" id="KW-0675">Receptor</keyword>
<feature type="transmembrane region" description="Helical" evidence="6">
    <location>
        <begin position="23"/>
        <end position="48"/>
    </location>
</feature>
<evidence type="ECO:0000256" key="4">
    <source>
        <dbReference type="ARBA" id="ARBA00023136"/>
    </source>
</evidence>
<dbReference type="EMBL" id="MU251374">
    <property type="protein sequence ID" value="KAG9238174.1"/>
    <property type="molecule type" value="Genomic_DNA"/>
</dbReference>
<dbReference type="SUPFAM" id="SSF81321">
    <property type="entry name" value="Family A G protein-coupled receptor-like"/>
    <property type="match status" value="1"/>
</dbReference>
<dbReference type="CDD" id="cd00637">
    <property type="entry name" value="7tm_classA_rhodopsin-like"/>
    <property type="match status" value="1"/>
</dbReference>
<dbReference type="AlphaFoldDB" id="A0A9P7YQN0"/>
<dbReference type="GO" id="GO:0004930">
    <property type="term" value="F:G protein-coupled receptor activity"/>
    <property type="evidence" value="ECO:0007669"/>
    <property type="project" value="TreeGrafter"/>
</dbReference>
<feature type="transmembrane region" description="Helical" evidence="6">
    <location>
        <begin position="111"/>
        <end position="133"/>
    </location>
</feature>
<feature type="transmembrane region" description="Helical" evidence="6">
    <location>
        <begin position="69"/>
        <end position="91"/>
    </location>
</feature>
<sequence length="413" mass="45867">MSTLNSLDTLDIESSSLSPLPDVLSHGLVAVSTFGLLSFFCSTSLFFYMTWRLITWHRYSGSEQPTNQFLLLIYNLLFADIQQACAFLLNIGALRNNAILVDQPLCFAQGWFVSTGDLASSVFISAIAVHTLFGVVRNYRLPTWAFYCAIGLCWFFIYLMAAIGPILHGKDFYVRAAAWCWINNRYSSERLWFHYFWIFVGMFSTIIIYSFIYLWLRRKQRQGLISKTAIRNATPLMILYPLIYTVCTAPLASLRIYALAGHSVSLGYFCMAGTMIACNGWLDVLLYASTRADIVFADLPPGEGTGLDTFNFMGRHMGVSPTVSHSSNRSNVDSRNDSRMALGRRSQDTESLEHLYGMGQIGVKGEVTVSVASLEDGSAGRSPMGNETTASAHASATWDLRSVKSATSMHAIG</sequence>
<comment type="subcellular location">
    <subcellularLocation>
        <location evidence="1">Membrane</location>
        <topology evidence="1">Multi-pass membrane protein</topology>
    </subcellularLocation>
</comment>
<accession>A0A9P7YQN0</accession>
<comment type="caution">
    <text evidence="7">The sequence shown here is derived from an EMBL/GenBank/DDBJ whole genome shotgun (WGS) entry which is preliminary data.</text>
</comment>
<feature type="region of interest" description="Disordered" evidence="5">
    <location>
        <begin position="376"/>
        <end position="395"/>
    </location>
</feature>
<feature type="transmembrane region" description="Helical" evidence="6">
    <location>
        <begin position="145"/>
        <end position="167"/>
    </location>
</feature>
<proteinExistence type="predicted"/>
<evidence type="ECO:0000256" key="1">
    <source>
        <dbReference type="ARBA" id="ARBA00004141"/>
    </source>
</evidence>